<dbReference type="OrthoDB" id="192544at2759"/>
<gene>
    <name evidence="7 8" type="primary">gpr137c.L</name>
</gene>
<proteinExistence type="predicted"/>
<evidence type="ECO:0000313" key="6">
    <source>
        <dbReference type="Proteomes" id="UP000186698"/>
    </source>
</evidence>
<evidence type="ECO:0000256" key="1">
    <source>
        <dbReference type="ARBA" id="ARBA00004155"/>
    </source>
</evidence>
<name>A0A1L8F9V3_XENLA</name>
<keyword evidence="4" id="KW-0472">Membrane</keyword>
<evidence type="ECO:0000313" key="8">
    <source>
        <dbReference type="Xenbase" id="XB-GENE-17340310"/>
    </source>
</evidence>
<dbReference type="CTD" id="108698766"/>
<organism evidence="6 7">
    <name type="scientific">Xenopus laevis</name>
    <name type="common">African clawed frog</name>
    <dbReference type="NCBI Taxonomy" id="8355"/>
    <lineage>
        <taxon>Eukaryota</taxon>
        <taxon>Metazoa</taxon>
        <taxon>Chordata</taxon>
        <taxon>Craniata</taxon>
        <taxon>Vertebrata</taxon>
        <taxon>Euteleostomi</taxon>
        <taxon>Amphibia</taxon>
        <taxon>Batrachia</taxon>
        <taxon>Anura</taxon>
        <taxon>Pipoidea</taxon>
        <taxon>Pipidae</taxon>
        <taxon>Xenopodinae</taxon>
        <taxon>Xenopus</taxon>
        <taxon>Xenopus</taxon>
    </lineage>
</organism>
<dbReference type="KEGG" id="xla:108698766"/>
<keyword evidence="5" id="KW-0458">Lysosome</keyword>
<evidence type="ECO:0000256" key="3">
    <source>
        <dbReference type="ARBA" id="ARBA00022989"/>
    </source>
</evidence>
<reference evidence="7" key="1">
    <citation type="submission" date="2025-08" db="UniProtKB">
        <authorList>
            <consortium name="RefSeq"/>
        </authorList>
    </citation>
    <scope>IDENTIFICATION</scope>
    <source>
        <strain evidence="7">J_2021</strain>
        <tissue evidence="7">Erythrocytes</tissue>
    </source>
</reference>
<dbReference type="PANTHER" id="PTHR15146">
    <property type="entry name" value="INTEGRAL MEMBRANE PROTEIN GPR137"/>
    <property type="match status" value="1"/>
</dbReference>
<keyword evidence="6" id="KW-1185">Reference proteome</keyword>
<protein>
    <submittedName>
        <fullName evidence="7">Integral membrane protein GPR137C</fullName>
    </submittedName>
</protein>
<dbReference type="OMA" id="FYLKNCA"/>
<dbReference type="GO" id="GO:1904263">
    <property type="term" value="P:positive regulation of TORC1 signaling"/>
    <property type="evidence" value="ECO:0000318"/>
    <property type="project" value="GO_Central"/>
</dbReference>
<dbReference type="InterPro" id="IPR029723">
    <property type="entry name" value="GPR137"/>
</dbReference>
<keyword evidence="3" id="KW-1133">Transmembrane helix</keyword>
<dbReference type="STRING" id="8355.A0A1L8F9V3"/>
<dbReference type="AlphaFoldDB" id="A0A1L8F9V3"/>
<keyword evidence="2" id="KW-0812">Transmembrane</keyword>
<dbReference type="PANTHER" id="PTHR15146:SF1">
    <property type="entry name" value="INTEGRAL MEMBRANE PROTEIN GPR137C"/>
    <property type="match status" value="1"/>
</dbReference>
<dbReference type="AGR" id="Xenbase:XB-GENE-17340310"/>
<dbReference type="GO" id="GO:0005765">
    <property type="term" value="C:lysosomal membrane"/>
    <property type="evidence" value="ECO:0000318"/>
    <property type="project" value="GO_Central"/>
</dbReference>
<dbReference type="PaxDb" id="8355-A0A1L8F9V3"/>
<dbReference type="Bgee" id="108698766">
    <property type="expression patterns" value="Expressed in blastula and 19 other cell types or tissues"/>
</dbReference>
<evidence type="ECO:0000256" key="2">
    <source>
        <dbReference type="ARBA" id="ARBA00022692"/>
    </source>
</evidence>
<dbReference type="Proteomes" id="UP000186698">
    <property type="component" value="Chromosome 8L"/>
</dbReference>
<comment type="subcellular location">
    <subcellularLocation>
        <location evidence="1">Lysosome membrane</location>
        <topology evidence="1">Multi-pass membrane protein</topology>
    </subcellularLocation>
</comment>
<dbReference type="GeneID" id="108698766"/>
<evidence type="ECO:0000313" key="7">
    <source>
        <dbReference type="RefSeq" id="XP_018086020.1"/>
    </source>
</evidence>
<dbReference type="CDD" id="cd21475">
    <property type="entry name" value="7tm_GPR137C"/>
    <property type="match status" value="1"/>
</dbReference>
<dbReference type="Xenbase" id="XB-GENE-17340310">
    <property type="gene designation" value="gpr137c.L"/>
</dbReference>
<dbReference type="RefSeq" id="XP_018086020.1">
    <property type="nucleotide sequence ID" value="XM_018230531.2"/>
</dbReference>
<evidence type="ECO:0000256" key="4">
    <source>
        <dbReference type="ARBA" id="ARBA00023136"/>
    </source>
</evidence>
<accession>A0A1L8F9V3</accession>
<evidence type="ECO:0000256" key="5">
    <source>
        <dbReference type="ARBA" id="ARBA00023228"/>
    </source>
</evidence>
<sequence length="377" mass="42005">MKAAVPWAVELGLTVLYTVLCCALFLTIYVQLWLLLHYKQKRFGYQSLFLYLCLLWASFRTVLFSFYLKNCAQSNDMQPFPSWLLYCSPVCLQFSTLCLLNVYFSQVIFKARCSPEFNKYKTPLRLGFLFMCLAFLVVNLCCILLTYDSVSADQQGWITMTRTIVSDCLFAACSITLAKNTYKIANLSPAYVYLESKGTSGHQAVVTGSVISLLYILRACYNLVVISISPENKPSPFSYGWNGVSDHAVAEDVIGLEYLLFGILILFCELLPMGLMVYFFRAKRLSQNLEAAGMVNSHSFGSRAYFFDNPRRYDSDDDLPRLASARGERGSLSSTPKTSAWYGAICPSNGCALSPPLLNGPASGTPILFTCGAQTLA</sequence>